<evidence type="ECO:0000313" key="4">
    <source>
        <dbReference type="Proteomes" id="UP000682733"/>
    </source>
</evidence>
<dbReference type="Proteomes" id="UP000677228">
    <property type="component" value="Unassembled WGS sequence"/>
</dbReference>
<dbReference type="AlphaFoldDB" id="A0A8S2L9S8"/>
<gene>
    <name evidence="2" type="ORF">OVA965_LOCUS20110</name>
    <name evidence="3" type="ORF">TMI583_LOCUS20387</name>
</gene>
<feature type="region of interest" description="Disordered" evidence="1">
    <location>
        <begin position="24"/>
        <end position="69"/>
    </location>
</feature>
<evidence type="ECO:0000313" key="2">
    <source>
        <dbReference type="EMBL" id="CAF1119486.1"/>
    </source>
</evidence>
<dbReference type="EMBL" id="CAJNOK010010581">
    <property type="protein sequence ID" value="CAF1119486.1"/>
    <property type="molecule type" value="Genomic_DNA"/>
</dbReference>
<organism evidence="3 4">
    <name type="scientific">Didymodactylos carnosus</name>
    <dbReference type="NCBI Taxonomy" id="1234261"/>
    <lineage>
        <taxon>Eukaryota</taxon>
        <taxon>Metazoa</taxon>
        <taxon>Spiralia</taxon>
        <taxon>Gnathifera</taxon>
        <taxon>Rotifera</taxon>
        <taxon>Eurotatoria</taxon>
        <taxon>Bdelloidea</taxon>
        <taxon>Philodinida</taxon>
        <taxon>Philodinidae</taxon>
        <taxon>Didymodactylos</taxon>
    </lineage>
</organism>
<sequence length="104" mass="11860">MKRLATSQISNLVDGTASSSSFTILKDQRPNNIRKSKPELSTDETLNISRRHDTQSDVSEDDADKPVPRKKWKVSIIHSYADKLSNVEYKCTMCLRVMNLYLIS</sequence>
<dbReference type="Proteomes" id="UP000682733">
    <property type="component" value="Unassembled WGS sequence"/>
</dbReference>
<evidence type="ECO:0000256" key="1">
    <source>
        <dbReference type="SAM" id="MobiDB-lite"/>
    </source>
</evidence>
<evidence type="ECO:0000313" key="3">
    <source>
        <dbReference type="EMBL" id="CAF3892247.1"/>
    </source>
</evidence>
<dbReference type="EMBL" id="CAJOBA010016589">
    <property type="protein sequence ID" value="CAF3892247.1"/>
    <property type="molecule type" value="Genomic_DNA"/>
</dbReference>
<name>A0A8S2L9S8_9BILA</name>
<proteinExistence type="predicted"/>
<comment type="caution">
    <text evidence="3">The sequence shown here is derived from an EMBL/GenBank/DDBJ whole genome shotgun (WGS) entry which is preliminary data.</text>
</comment>
<accession>A0A8S2L9S8</accession>
<reference evidence="3" key="1">
    <citation type="submission" date="2021-02" db="EMBL/GenBank/DDBJ databases">
        <authorList>
            <person name="Nowell W R."/>
        </authorList>
    </citation>
    <scope>NUCLEOTIDE SEQUENCE</scope>
</reference>
<protein>
    <submittedName>
        <fullName evidence="3">Uncharacterized protein</fullName>
    </submittedName>
</protein>